<proteinExistence type="predicted"/>
<gene>
    <name evidence="2" type="ORF">N7G274_002611</name>
</gene>
<keyword evidence="3" id="KW-1185">Reference proteome</keyword>
<evidence type="ECO:0000256" key="1">
    <source>
        <dbReference type="SAM" id="MobiDB-lite"/>
    </source>
</evidence>
<protein>
    <submittedName>
        <fullName evidence="2">Uncharacterized protein</fullName>
    </submittedName>
</protein>
<feature type="region of interest" description="Disordered" evidence="1">
    <location>
        <begin position="86"/>
        <end position="121"/>
    </location>
</feature>
<evidence type="ECO:0000313" key="2">
    <source>
        <dbReference type="EMBL" id="KAL2044836.1"/>
    </source>
</evidence>
<name>A0ABR4AJ43_9LECA</name>
<comment type="caution">
    <text evidence="2">The sequence shown here is derived from an EMBL/GenBank/DDBJ whole genome shotgun (WGS) entry which is preliminary data.</text>
</comment>
<reference evidence="2 3" key="1">
    <citation type="submission" date="2024-09" db="EMBL/GenBank/DDBJ databases">
        <title>Rethinking Asexuality: The Enigmatic Case of Functional Sexual Genes in Lepraria (Stereocaulaceae).</title>
        <authorList>
            <person name="Doellman M."/>
            <person name="Sun Y."/>
            <person name="Barcenas-Pena A."/>
            <person name="Lumbsch H.T."/>
            <person name="Grewe F."/>
        </authorList>
    </citation>
    <scope>NUCLEOTIDE SEQUENCE [LARGE SCALE GENOMIC DNA]</scope>
    <source>
        <strain evidence="2 3">Mercado 3170</strain>
    </source>
</reference>
<dbReference type="EMBL" id="JBEFKJ010000008">
    <property type="protein sequence ID" value="KAL2044836.1"/>
    <property type="molecule type" value="Genomic_DNA"/>
</dbReference>
<feature type="compositionally biased region" description="Low complexity" evidence="1">
    <location>
        <begin position="94"/>
        <end position="105"/>
    </location>
</feature>
<accession>A0ABR4AJ43</accession>
<dbReference type="Proteomes" id="UP001590950">
    <property type="component" value="Unassembled WGS sequence"/>
</dbReference>
<evidence type="ECO:0000313" key="3">
    <source>
        <dbReference type="Proteomes" id="UP001590950"/>
    </source>
</evidence>
<sequence length="121" mass="13364">MSGYDVVGFGYLVTLKLAQEEWIVPLNQLYCCIATKHATPMLPLFQSIQRLAKPEKTVSKSVPLINYLARTPRFNALALSDVSTAVASQPPTPTSSHTPSPLLRTTTDRQPSRKPQVLLIM</sequence>
<organism evidence="2 3">
    <name type="scientific">Stereocaulon virgatum</name>
    <dbReference type="NCBI Taxonomy" id="373712"/>
    <lineage>
        <taxon>Eukaryota</taxon>
        <taxon>Fungi</taxon>
        <taxon>Dikarya</taxon>
        <taxon>Ascomycota</taxon>
        <taxon>Pezizomycotina</taxon>
        <taxon>Lecanoromycetes</taxon>
        <taxon>OSLEUM clade</taxon>
        <taxon>Lecanoromycetidae</taxon>
        <taxon>Lecanorales</taxon>
        <taxon>Lecanorineae</taxon>
        <taxon>Stereocaulaceae</taxon>
        <taxon>Stereocaulon</taxon>
    </lineage>
</organism>